<sequence length="80" mass="8813">MAHDPLPHETSALHELAERARKQPKLLTKAEVEKIANFVLKGAEHASEEQKAVAKKTLHNPEGVEASDIVTLAEQILARK</sequence>
<keyword evidence="2" id="KW-1185">Reference proteome</keyword>
<gene>
    <name evidence="1" type="ORF">AOE01nite_12590</name>
</gene>
<dbReference type="EMBL" id="BJYG01000014">
    <property type="protein sequence ID" value="GEN63035.1"/>
    <property type="molecule type" value="Genomic_DNA"/>
</dbReference>
<organism evidence="1 2">
    <name type="scientific">Acetobacter oeni</name>
    <dbReference type="NCBI Taxonomy" id="304077"/>
    <lineage>
        <taxon>Bacteria</taxon>
        <taxon>Pseudomonadati</taxon>
        <taxon>Pseudomonadota</taxon>
        <taxon>Alphaproteobacteria</taxon>
        <taxon>Acetobacterales</taxon>
        <taxon>Acetobacteraceae</taxon>
        <taxon>Acetobacter</taxon>
    </lineage>
</organism>
<evidence type="ECO:0000313" key="1">
    <source>
        <dbReference type="EMBL" id="GEN63035.1"/>
    </source>
</evidence>
<accession>A0A511XJA8</accession>
<dbReference type="RefSeq" id="WP_146887222.1">
    <property type="nucleotide sequence ID" value="NZ_BJYG01000014.1"/>
</dbReference>
<comment type="caution">
    <text evidence="1">The sequence shown here is derived from an EMBL/GenBank/DDBJ whole genome shotgun (WGS) entry which is preliminary data.</text>
</comment>
<protein>
    <submittedName>
        <fullName evidence="1">Uncharacterized protein</fullName>
    </submittedName>
</protein>
<reference evidence="1 2" key="1">
    <citation type="submission" date="2019-07" db="EMBL/GenBank/DDBJ databases">
        <title>Whole genome shotgun sequence of Acetobacter oeni NBRC 105207.</title>
        <authorList>
            <person name="Hosoyama A."/>
            <person name="Uohara A."/>
            <person name="Ohji S."/>
            <person name="Ichikawa N."/>
        </authorList>
    </citation>
    <scope>NUCLEOTIDE SEQUENCE [LARGE SCALE GENOMIC DNA]</scope>
    <source>
        <strain evidence="1 2">NBRC 105207</strain>
    </source>
</reference>
<dbReference type="Proteomes" id="UP000321746">
    <property type="component" value="Unassembled WGS sequence"/>
</dbReference>
<name>A0A511XJA8_9PROT</name>
<proteinExistence type="predicted"/>
<dbReference type="OrthoDB" id="7280042at2"/>
<dbReference type="AlphaFoldDB" id="A0A511XJA8"/>
<evidence type="ECO:0000313" key="2">
    <source>
        <dbReference type="Proteomes" id="UP000321746"/>
    </source>
</evidence>